<dbReference type="AlphaFoldDB" id="A0A1B2DXM5"/>
<protein>
    <recommendedName>
        <fullName evidence="2">Spore coat protein</fullName>
    </recommendedName>
</protein>
<reference evidence="1" key="1">
    <citation type="submission" date="2016-08" db="EMBL/GenBank/DDBJ databases">
        <title>Complete Genome Seqeunce of Paenibacillus sp. nov. IHBB 9852 from high altitute lake of Indian trans-Himalayas.</title>
        <authorList>
            <person name="Kiran S."/>
            <person name="Swarnkar M.K."/>
            <person name="Rana A."/>
            <person name="Tewari R."/>
            <person name="Gulati A."/>
        </authorList>
    </citation>
    <scope>NUCLEOTIDE SEQUENCE [LARGE SCALE GENOMIC DNA]</scope>
    <source>
        <strain evidence="1">IHBB 9852</strain>
    </source>
</reference>
<accession>A0A1B2DXM5</accession>
<gene>
    <name evidence="1" type="ORF">BBD41_07545</name>
</gene>
<proteinExistence type="predicted"/>
<dbReference type="KEGG" id="pib:BBD41_07545"/>
<name>A0A1B2DXM5_9BACL</name>
<dbReference type="EMBL" id="CP016809">
    <property type="protein sequence ID" value="ANY72449.1"/>
    <property type="molecule type" value="Genomic_DNA"/>
</dbReference>
<evidence type="ECO:0008006" key="2">
    <source>
        <dbReference type="Google" id="ProtNLM"/>
    </source>
</evidence>
<evidence type="ECO:0000313" key="1">
    <source>
        <dbReference type="EMBL" id="ANY72449.1"/>
    </source>
</evidence>
<organism evidence="1">
    <name type="scientific">Paenibacillus ihbetae</name>
    <dbReference type="NCBI Taxonomy" id="1870820"/>
    <lineage>
        <taxon>Bacteria</taxon>
        <taxon>Bacillati</taxon>
        <taxon>Bacillota</taxon>
        <taxon>Bacilli</taxon>
        <taxon>Bacillales</taxon>
        <taxon>Paenibacillaceae</taxon>
        <taxon>Paenibacillus</taxon>
    </lineage>
</organism>
<sequence length="77" mass="8401">MEGYSLSHTFGVHEKLDLHEIAVFKTNCLIKAKTMQLLVSDPELKALLKQDIDLSTRQVGQLSDLMTLAAADGGLTS</sequence>